<comment type="caution">
    <text evidence="3">The sequence shown here is derived from an EMBL/GenBank/DDBJ whole genome shotgun (WGS) entry which is preliminary data.</text>
</comment>
<keyword evidence="3" id="KW-0255">Endonuclease</keyword>
<evidence type="ECO:0000313" key="4">
    <source>
        <dbReference type="Proteomes" id="UP000249203"/>
    </source>
</evidence>
<keyword evidence="1" id="KW-0732">Signal</keyword>
<feature type="domain" description="Endonuclease/exonuclease/phosphatase" evidence="2">
    <location>
        <begin position="41"/>
        <end position="399"/>
    </location>
</feature>
<evidence type="ECO:0000259" key="2">
    <source>
        <dbReference type="Pfam" id="PF03372"/>
    </source>
</evidence>
<evidence type="ECO:0000256" key="1">
    <source>
        <dbReference type="SAM" id="SignalP"/>
    </source>
</evidence>
<feature type="chain" id="PRO_5016275471" evidence="1">
    <location>
        <begin position="28"/>
        <end position="413"/>
    </location>
</feature>
<dbReference type="SUPFAM" id="SSF56219">
    <property type="entry name" value="DNase I-like"/>
    <property type="match status" value="1"/>
</dbReference>
<keyword evidence="3" id="KW-0540">Nuclease</keyword>
<dbReference type="RefSeq" id="WP_420836550.1">
    <property type="nucleotide sequence ID" value="NZ_PIPK01000013.1"/>
</dbReference>
<dbReference type="EMBL" id="QLMD01000013">
    <property type="protein sequence ID" value="RAJ94876.1"/>
    <property type="molecule type" value="Genomic_DNA"/>
</dbReference>
<accession>A0A327WRP4</accession>
<feature type="signal peptide" evidence="1">
    <location>
        <begin position="1"/>
        <end position="27"/>
    </location>
</feature>
<name>A0A327WRP4_9GAMM</name>
<protein>
    <submittedName>
        <fullName evidence="3">Endonuclease/exonuclease/phosphatase family protein</fullName>
    </submittedName>
</protein>
<dbReference type="GO" id="GO:0004519">
    <property type="term" value="F:endonuclease activity"/>
    <property type="evidence" value="ECO:0007669"/>
    <property type="project" value="UniProtKB-KW"/>
</dbReference>
<gene>
    <name evidence="3" type="ORF">B0I24_11330</name>
</gene>
<dbReference type="Pfam" id="PF03372">
    <property type="entry name" value="Exo_endo_phos"/>
    <property type="match status" value="1"/>
</dbReference>
<dbReference type="PROSITE" id="PS51257">
    <property type="entry name" value="PROKAR_LIPOPROTEIN"/>
    <property type="match status" value="1"/>
</dbReference>
<dbReference type="InterPro" id="IPR036691">
    <property type="entry name" value="Endo/exonu/phosph_ase_sf"/>
</dbReference>
<dbReference type="GO" id="GO:0004527">
    <property type="term" value="F:exonuclease activity"/>
    <property type="evidence" value="ECO:0007669"/>
    <property type="project" value="UniProtKB-KW"/>
</dbReference>
<dbReference type="Gene3D" id="3.60.10.10">
    <property type="entry name" value="Endonuclease/exonuclease/phosphatase"/>
    <property type="match status" value="1"/>
</dbReference>
<reference evidence="3 4" key="1">
    <citation type="submission" date="2018-06" db="EMBL/GenBank/DDBJ databases">
        <title>Genomic Encyclopedia of Type Strains, Phase III (KMG-III): the genomes of soil and plant-associated and newly described type strains.</title>
        <authorList>
            <person name="Whitman W."/>
        </authorList>
    </citation>
    <scope>NUCLEOTIDE SEQUENCE [LARGE SCALE GENOMIC DNA]</scope>
    <source>
        <strain evidence="3 4">CGMCC 1.15366</strain>
    </source>
</reference>
<keyword evidence="3" id="KW-0378">Hydrolase</keyword>
<keyword evidence="3" id="KW-0269">Exonuclease</keyword>
<dbReference type="InterPro" id="IPR005135">
    <property type="entry name" value="Endo/exonuclease/phosphatase"/>
</dbReference>
<dbReference type="Proteomes" id="UP000249203">
    <property type="component" value="Unassembled WGS sequence"/>
</dbReference>
<evidence type="ECO:0000313" key="3">
    <source>
        <dbReference type="EMBL" id="RAJ94876.1"/>
    </source>
</evidence>
<organism evidence="3 4">
    <name type="scientific">Aliidiomarina maris</name>
    <dbReference type="NCBI Taxonomy" id="531312"/>
    <lineage>
        <taxon>Bacteria</taxon>
        <taxon>Pseudomonadati</taxon>
        <taxon>Pseudomonadota</taxon>
        <taxon>Gammaproteobacteria</taxon>
        <taxon>Alteromonadales</taxon>
        <taxon>Idiomarinaceae</taxon>
        <taxon>Aliidiomarina</taxon>
    </lineage>
</organism>
<proteinExistence type="predicted"/>
<dbReference type="AlphaFoldDB" id="A0A327WRP4"/>
<sequence>MGFKLFGFRRVGLLATCVMLTAACSSAQPEADASQVALRLATFNVSMEADNYLAEGERGDQQVLIERLATGDEPQIRHIAEIIQRTRPDIILLTEFDYIDDPAQGVEAFIRNYLQQPQGGQATIDYPHYYYAPVNTGQPSPFDLDRSGEATGTGADAWGFGKYPGQYGMLLLSKYPIDIPNIRTFQHFLWRDMPGYSVTRTADGDLWYSPEAWAQFPLSSKSHWDVPVWVGTQRVHVLASHPTPPVFDGPENRNGHRNFDEIRFWLDYIQGADYMYDDVGVHGGLAPATRFVIMGDLNASPDEGDARRDGIANLLASDYVQGDITPTSEGAVAHSQDLVQRGERELAHVAAHTASWRMRADYVIPSRCGLEVIDAGVFWPPKGAPGYALVASRGASSDHRLVWVDTQISAGCE</sequence>